<dbReference type="Proteomes" id="UP000248745">
    <property type="component" value="Unassembled WGS sequence"/>
</dbReference>
<dbReference type="Gene3D" id="3.40.50.1110">
    <property type="entry name" value="SGNH hydrolase"/>
    <property type="match status" value="1"/>
</dbReference>
<sequence>MRLLIFTLSGSPELCDLKSICFMPNINCKKILTTILLSASFISMNAQSVTDSAWTAPDMPVWSFIHPNENVISQADQLAPVLKKLLAVQMKKKGVVRIVHIGDSHLQADMMSSIVRNGIQEFFGNAGRGMVFPYQLAKSNAPGDIVSSSNITWQYNRLAHPEISIVNGLSGFGIHTTQKDATVTLRLKDVNGESQYFNKMQFFLGDDSSSYTLEVNDKNSPITLVTKPGHDNPSLVYQSDSLLSQFTLTRNTPGEYSFYGVSLERRNTPGVVYNTIGVNGAQYEQFTNTPLFWKQLPALNADLFIVSLGTNEAQIQNLNEDSLLAKLNYFLQQIKAAAPNAVVLITTPAGSYYKGVKPNAVLARVTNALIRFAQDNHLPYWDLYHVSSGYSGAVAWKKYGLMSHDLVHYSAKGYQLQGQLFFNALAKTYNDYRSKQPKTITP</sequence>
<dbReference type="PANTHER" id="PTHR30383:SF29">
    <property type="entry name" value="SGNH HYDROLASE-TYPE ESTERASE DOMAIN-CONTAINING PROTEIN"/>
    <property type="match status" value="1"/>
</dbReference>
<evidence type="ECO:0000313" key="3">
    <source>
        <dbReference type="Proteomes" id="UP000248745"/>
    </source>
</evidence>
<name>A0A2W2AJV6_9BACT</name>
<dbReference type="PANTHER" id="PTHR30383">
    <property type="entry name" value="THIOESTERASE 1/PROTEASE 1/LYSOPHOSPHOLIPASE L1"/>
    <property type="match status" value="1"/>
</dbReference>
<protein>
    <recommendedName>
        <fullName evidence="1">SGNH hydrolase-type esterase domain-containing protein</fullName>
    </recommendedName>
</protein>
<feature type="domain" description="SGNH hydrolase-type esterase" evidence="1">
    <location>
        <begin position="240"/>
        <end position="416"/>
    </location>
</feature>
<dbReference type="OrthoDB" id="9764375at2"/>
<dbReference type="Gene3D" id="2.60.120.1360">
    <property type="match status" value="1"/>
</dbReference>
<dbReference type="Pfam" id="PF13472">
    <property type="entry name" value="Lipase_GDSL_2"/>
    <property type="match status" value="1"/>
</dbReference>
<comment type="caution">
    <text evidence="2">The sequence shown here is derived from an EMBL/GenBank/DDBJ whole genome shotgun (WGS) entry which is preliminary data.</text>
</comment>
<reference evidence="2 3" key="1">
    <citation type="submission" date="2018-06" db="EMBL/GenBank/DDBJ databases">
        <title>Mucibacter soli gen. nov., sp. nov., a new member of the family Chitinophagaceae producing mucin.</title>
        <authorList>
            <person name="Kim M.-K."/>
            <person name="Park S."/>
            <person name="Kim T.-S."/>
            <person name="Joung Y."/>
            <person name="Han J.-H."/>
            <person name="Kim S.B."/>
        </authorList>
    </citation>
    <scope>NUCLEOTIDE SEQUENCE [LARGE SCALE GENOMIC DNA]</scope>
    <source>
        <strain evidence="2 3">R1-15</strain>
    </source>
</reference>
<dbReference type="SUPFAM" id="SSF52266">
    <property type="entry name" value="SGNH hydrolase"/>
    <property type="match status" value="1"/>
</dbReference>
<organism evidence="2 3">
    <name type="scientific">Taibaiella soli</name>
    <dbReference type="NCBI Taxonomy" id="1649169"/>
    <lineage>
        <taxon>Bacteria</taxon>
        <taxon>Pseudomonadati</taxon>
        <taxon>Bacteroidota</taxon>
        <taxon>Chitinophagia</taxon>
        <taxon>Chitinophagales</taxon>
        <taxon>Chitinophagaceae</taxon>
        <taxon>Taibaiella</taxon>
    </lineage>
</organism>
<proteinExistence type="predicted"/>
<evidence type="ECO:0000313" key="2">
    <source>
        <dbReference type="EMBL" id="PZF73822.1"/>
    </source>
</evidence>
<gene>
    <name evidence="2" type="ORF">DN068_05625</name>
</gene>
<evidence type="ECO:0000259" key="1">
    <source>
        <dbReference type="Pfam" id="PF13472"/>
    </source>
</evidence>
<dbReference type="EMBL" id="QKTW01000009">
    <property type="protein sequence ID" value="PZF73822.1"/>
    <property type="molecule type" value="Genomic_DNA"/>
</dbReference>
<keyword evidence="3" id="KW-1185">Reference proteome</keyword>
<dbReference type="InterPro" id="IPR036514">
    <property type="entry name" value="SGNH_hydro_sf"/>
</dbReference>
<accession>A0A2W2AJV6</accession>
<dbReference type="InterPro" id="IPR013830">
    <property type="entry name" value="SGNH_hydro"/>
</dbReference>
<dbReference type="GO" id="GO:0016788">
    <property type="term" value="F:hydrolase activity, acting on ester bonds"/>
    <property type="evidence" value="ECO:0007669"/>
    <property type="project" value="UniProtKB-ARBA"/>
</dbReference>
<dbReference type="InterPro" id="IPR051532">
    <property type="entry name" value="Ester_Hydrolysis_Enzymes"/>
</dbReference>
<dbReference type="AlphaFoldDB" id="A0A2W2AJV6"/>